<dbReference type="GO" id="GO:0003735">
    <property type="term" value="F:structural constituent of ribosome"/>
    <property type="evidence" value="ECO:0007669"/>
    <property type="project" value="InterPro"/>
</dbReference>
<organism evidence="1 2">
    <name type="scientific">Buddleja alternifolia</name>
    <dbReference type="NCBI Taxonomy" id="168488"/>
    <lineage>
        <taxon>Eukaryota</taxon>
        <taxon>Viridiplantae</taxon>
        <taxon>Streptophyta</taxon>
        <taxon>Embryophyta</taxon>
        <taxon>Tracheophyta</taxon>
        <taxon>Spermatophyta</taxon>
        <taxon>Magnoliopsida</taxon>
        <taxon>eudicotyledons</taxon>
        <taxon>Gunneridae</taxon>
        <taxon>Pentapetalae</taxon>
        <taxon>asterids</taxon>
        <taxon>lamiids</taxon>
        <taxon>Lamiales</taxon>
        <taxon>Scrophulariaceae</taxon>
        <taxon>Buddlejeae</taxon>
        <taxon>Buddleja</taxon>
    </lineage>
</organism>
<dbReference type="EMBL" id="WHWC01000017">
    <property type="protein sequence ID" value="KAG8365836.1"/>
    <property type="molecule type" value="Genomic_DNA"/>
</dbReference>
<accession>A0AAV6WD21</accession>
<proteinExistence type="predicted"/>
<sequence>MPSLYSSSGPTMVVGNFTGFGLIYDSVENAKKYELKCMFIWNGLDTNVEKSRKQMKERKNKAKKICGVKKVCFPWIMSIDNFGFYRLLDMADRCRTIEALDPQKELQNARGGKINLNVLEPGGGPLEDAIKAAVKDYEVKLSKSNGSEEAALMEKVVDA</sequence>
<evidence type="ECO:0000313" key="2">
    <source>
        <dbReference type="Proteomes" id="UP000826271"/>
    </source>
</evidence>
<dbReference type="InterPro" id="IPR001976">
    <property type="entry name" value="Ribosomal_eS24"/>
</dbReference>
<dbReference type="InterPro" id="IPR053709">
    <property type="entry name" value="eRP_eS24_sf"/>
</dbReference>
<name>A0AAV6WD21_9LAMI</name>
<dbReference type="AlphaFoldDB" id="A0AAV6WD21"/>
<dbReference type="GO" id="GO:0006412">
    <property type="term" value="P:translation"/>
    <property type="evidence" value="ECO:0007669"/>
    <property type="project" value="InterPro"/>
</dbReference>
<evidence type="ECO:0000313" key="1">
    <source>
        <dbReference type="EMBL" id="KAG8365836.1"/>
    </source>
</evidence>
<gene>
    <name evidence="1" type="ORF">BUALT_Bualt17G0013300</name>
</gene>
<dbReference type="GO" id="GO:0005840">
    <property type="term" value="C:ribosome"/>
    <property type="evidence" value="ECO:0007669"/>
    <property type="project" value="InterPro"/>
</dbReference>
<reference evidence="1" key="1">
    <citation type="submission" date="2019-10" db="EMBL/GenBank/DDBJ databases">
        <authorList>
            <person name="Zhang R."/>
            <person name="Pan Y."/>
            <person name="Wang J."/>
            <person name="Ma R."/>
            <person name="Yu S."/>
        </authorList>
    </citation>
    <scope>NUCLEOTIDE SEQUENCE</scope>
    <source>
        <strain evidence="1">LA-IB0</strain>
        <tissue evidence="1">Leaf</tissue>
    </source>
</reference>
<comment type="caution">
    <text evidence="1">The sequence shown here is derived from an EMBL/GenBank/DDBJ whole genome shotgun (WGS) entry which is preliminary data.</text>
</comment>
<dbReference type="Proteomes" id="UP000826271">
    <property type="component" value="Unassembled WGS sequence"/>
</dbReference>
<dbReference type="PANTHER" id="PTHR10496">
    <property type="entry name" value="40S RIBOSOMAL PROTEIN S24"/>
    <property type="match status" value="1"/>
</dbReference>
<dbReference type="Gene3D" id="3.30.70.3370">
    <property type="match status" value="1"/>
</dbReference>
<keyword evidence="2" id="KW-1185">Reference proteome</keyword>
<protein>
    <submittedName>
        <fullName evidence="1">Uncharacterized protein</fullName>
    </submittedName>
</protein>